<dbReference type="RefSeq" id="XP_056748801.1">
    <property type="nucleotide sequence ID" value="XM_056900133.1"/>
</dbReference>
<dbReference type="EMBL" id="JAQJAE010000005">
    <property type="protein sequence ID" value="KAJ5592175.1"/>
    <property type="molecule type" value="Genomic_DNA"/>
</dbReference>
<gene>
    <name evidence="1" type="ORF">N7537_009079</name>
</gene>
<name>A0AAD6DS23_9EURO</name>
<proteinExistence type="predicted"/>
<keyword evidence="2" id="KW-1185">Reference proteome</keyword>
<protein>
    <submittedName>
        <fullName evidence="1">Uncharacterized protein</fullName>
    </submittedName>
</protein>
<evidence type="ECO:0000313" key="1">
    <source>
        <dbReference type="EMBL" id="KAJ5592175.1"/>
    </source>
</evidence>
<dbReference type="AlphaFoldDB" id="A0AAD6DS23"/>
<reference evidence="1" key="2">
    <citation type="submission" date="2023-01" db="EMBL/GenBank/DDBJ databases">
        <authorList>
            <person name="Petersen C."/>
        </authorList>
    </citation>
    <scope>NUCLEOTIDE SEQUENCE</scope>
    <source>
        <strain evidence="1">IBT 12815</strain>
    </source>
</reference>
<dbReference type="GeneID" id="81590375"/>
<organism evidence="1 2">
    <name type="scientific">Penicillium hordei</name>
    <dbReference type="NCBI Taxonomy" id="40994"/>
    <lineage>
        <taxon>Eukaryota</taxon>
        <taxon>Fungi</taxon>
        <taxon>Dikarya</taxon>
        <taxon>Ascomycota</taxon>
        <taxon>Pezizomycotina</taxon>
        <taxon>Eurotiomycetes</taxon>
        <taxon>Eurotiomycetidae</taxon>
        <taxon>Eurotiales</taxon>
        <taxon>Aspergillaceae</taxon>
        <taxon>Penicillium</taxon>
    </lineage>
</organism>
<accession>A0AAD6DS23</accession>
<comment type="caution">
    <text evidence="1">The sequence shown here is derived from an EMBL/GenBank/DDBJ whole genome shotgun (WGS) entry which is preliminary data.</text>
</comment>
<reference evidence="1" key="1">
    <citation type="journal article" date="2023" name="IMA Fungus">
        <title>Comparative genomic study of the Penicillium genus elucidates a diverse pangenome and 15 lateral gene transfer events.</title>
        <authorList>
            <person name="Petersen C."/>
            <person name="Sorensen T."/>
            <person name="Nielsen M.R."/>
            <person name="Sondergaard T.E."/>
            <person name="Sorensen J.L."/>
            <person name="Fitzpatrick D.A."/>
            <person name="Frisvad J.C."/>
            <person name="Nielsen K.L."/>
        </authorList>
    </citation>
    <scope>NUCLEOTIDE SEQUENCE</scope>
    <source>
        <strain evidence="1">IBT 12815</strain>
    </source>
</reference>
<sequence length="151" mass="16343">MLGVVTLFFHGSNAKQFEYWYPFYRWTLTQEGEAPTCLKDYEDAVVVLGAQNSMTCKTLVSCIYNNTKEIDKADMSSALVLLGLAPTVLGQMGPALDHKAQLCFRSPILGLLCVLGAPSIAFGMPWDKTKPIKPTVATAFASGEMCGVLVG</sequence>
<evidence type="ECO:0000313" key="2">
    <source>
        <dbReference type="Proteomes" id="UP001213799"/>
    </source>
</evidence>
<dbReference type="Proteomes" id="UP001213799">
    <property type="component" value="Unassembled WGS sequence"/>
</dbReference>